<dbReference type="PANTHER" id="PTHR42924">
    <property type="entry name" value="EXONUCLEASE"/>
    <property type="match status" value="1"/>
</dbReference>
<proteinExistence type="predicted"/>
<dbReference type="InterPro" id="IPR004013">
    <property type="entry name" value="PHP_dom"/>
</dbReference>
<dbReference type="Pfam" id="PF02811">
    <property type="entry name" value="PHP"/>
    <property type="match status" value="1"/>
</dbReference>
<dbReference type="AlphaFoldDB" id="A0A410QHD1"/>
<dbReference type="PANTHER" id="PTHR42924:SF3">
    <property type="entry name" value="POLYMERASE_HISTIDINOL PHOSPHATASE N-TERMINAL DOMAIN-CONTAINING PROTEIN"/>
    <property type="match status" value="1"/>
</dbReference>
<dbReference type="Proteomes" id="UP000287969">
    <property type="component" value="Chromosome"/>
</dbReference>
<dbReference type="InterPro" id="IPR016195">
    <property type="entry name" value="Pol/histidinol_Pase-like"/>
</dbReference>
<dbReference type="KEGG" id="spoa:EQM13_08785"/>
<dbReference type="GO" id="GO:0035312">
    <property type="term" value="F:5'-3' DNA exonuclease activity"/>
    <property type="evidence" value="ECO:0007669"/>
    <property type="project" value="TreeGrafter"/>
</dbReference>
<protein>
    <submittedName>
        <fullName evidence="2">PHP domain-containing protein</fullName>
    </submittedName>
</protein>
<sequence length="272" mass="30862">MLTADLHIHTTYSDGLLTPDEVIKIAFRKGLYAISITDHDTVAGIRKFENSQVKVIPGIEFGCVFEGEDVHILGYFSKYFLPKISEKVSFLKEKRIERCSEIIKKLNNQGLKIDMEDVCIYTQNGLIGRPHIARALIEKGYVHSMREAFDLYLNRGCPAYVERCSLSIKETIDLIHEEEGIAVLAHPGLIKRKEIIDYVIKEGIDGLEVIHSKHTHEDVVYFLSLAKKKNLLITGGSDSHGDLIDGEYLIGRYYVPVDNLMKGERRISIDQL</sequence>
<feature type="domain" description="Polymerase/histidinol phosphatase N-terminal" evidence="1">
    <location>
        <begin position="4"/>
        <end position="65"/>
    </location>
</feature>
<dbReference type="Gene3D" id="3.20.20.140">
    <property type="entry name" value="Metal-dependent hydrolases"/>
    <property type="match status" value="1"/>
</dbReference>
<evidence type="ECO:0000313" key="2">
    <source>
        <dbReference type="EMBL" id="QAT63417.1"/>
    </source>
</evidence>
<dbReference type="Gene3D" id="1.10.150.650">
    <property type="match status" value="1"/>
</dbReference>
<dbReference type="SMART" id="SM00481">
    <property type="entry name" value="POLIIIAc"/>
    <property type="match status" value="1"/>
</dbReference>
<organism evidence="2 3">
    <name type="scientific">Acidilutibacter cellobiosedens</name>
    <dbReference type="NCBI Taxonomy" id="2507161"/>
    <lineage>
        <taxon>Bacteria</taxon>
        <taxon>Bacillati</taxon>
        <taxon>Bacillota</taxon>
        <taxon>Tissierellia</taxon>
        <taxon>Tissierellales</taxon>
        <taxon>Acidilutibacteraceae</taxon>
        <taxon>Acidilutibacter</taxon>
    </lineage>
</organism>
<reference evidence="3" key="1">
    <citation type="submission" date="2019-01" db="EMBL/GenBank/DDBJ databases">
        <title>Draft genomes of a novel of Sporanaerobacter strains.</title>
        <authorList>
            <person name="Ma S."/>
        </authorList>
    </citation>
    <scope>NUCLEOTIDE SEQUENCE [LARGE SCALE GENOMIC DNA]</scope>
    <source>
        <strain evidence="3">NJN-17</strain>
    </source>
</reference>
<dbReference type="OrthoDB" id="9791620at2"/>
<gene>
    <name evidence="2" type="ORF">EQM13_08785</name>
</gene>
<dbReference type="InterPro" id="IPR003141">
    <property type="entry name" value="Pol/His_phosphatase_N"/>
</dbReference>
<evidence type="ECO:0000313" key="3">
    <source>
        <dbReference type="Proteomes" id="UP000287969"/>
    </source>
</evidence>
<dbReference type="EMBL" id="CP035282">
    <property type="protein sequence ID" value="QAT63417.1"/>
    <property type="molecule type" value="Genomic_DNA"/>
</dbReference>
<dbReference type="SUPFAM" id="SSF89550">
    <property type="entry name" value="PHP domain-like"/>
    <property type="match status" value="1"/>
</dbReference>
<name>A0A410QHD1_9FIRM</name>
<dbReference type="InterPro" id="IPR052018">
    <property type="entry name" value="PHP_domain"/>
</dbReference>
<evidence type="ECO:0000259" key="1">
    <source>
        <dbReference type="SMART" id="SM00481"/>
    </source>
</evidence>
<dbReference type="CDD" id="cd07438">
    <property type="entry name" value="PHP_HisPPase_AMP"/>
    <property type="match status" value="1"/>
</dbReference>
<keyword evidence="3" id="KW-1185">Reference proteome</keyword>
<accession>A0A410QHD1</accession>
<dbReference type="GO" id="GO:0004534">
    <property type="term" value="F:5'-3' RNA exonuclease activity"/>
    <property type="evidence" value="ECO:0007669"/>
    <property type="project" value="TreeGrafter"/>
</dbReference>